<dbReference type="InterPro" id="IPR011008">
    <property type="entry name" value="Dimeric_a/b-barrel"/>
</dbReference>
<evidence type="ECO:0000313" key="2">
    <source>
        <dbReference type="EMBL" id="ATQ70641.1"/>
    </source>
</evidence>
<reference evidence="3" key="1">
    <citation type="submission" date="2017-10" db="EMBL/GenBank/DDBJ databases">
        <title>Completed PacBio SMRT sequence of Methylosinus trichosporium OB3b reveals presence of a third large plasmid.</title>
        <authorList>
            <person name="Charles T.C."/>
            <person name="Lynch M.D.J."/>
            <person name="Heil J.R."/>
            <person name="Cheng J."/>
        </authorList>
    </citation>
    <scope>NUCLEOTIDE SEQUENCE [LARGE SCALE GENOMIC DNA]</scope>
    <source>
        <strain evidence="3">OB3b</strain>
        <plasmid evidence="3">pob3b1</plasmid>
    </source>
</reference>
<dbReference type="RefSeq" id="WP_003613825.1">
    <property type="nucleotide sequence ID" value="NZ_ADVE02000002.1"/>
</dbReference>
<name>A0A2D2D6J5_METT3</name>
<accession>A0A2D2D6J5</accession>
<dbReference type="Proteomes" id="UP000230709">
    <property type="component" value="Plasmid pOB3b1"/>
</dbReference>
<keyword evidence="3" id="KW-1185">Reference proteome</keyword>
<proteinExistence type="predicted"/>
<dbReference type="KEGG" id="mtw:CQW49_21885"/>
<organism evidence="2 3">
    <name type="scientific">Methylosinus trichosporium (strain ATCC 35070 / NCIMB 11131 / UNIQEM 75 / OB3b)</name>
    <dbReference type="NCBI Taxonomy" id="595536"/>
    <lineage>
        <taxon>Bacteria</taxon>
        <taxon>Pseudomonadati</taxon>
        <taxon>Pseudomonadota</taxon>
        <taxon>Alphaproteobacteria</taxon>
        <taxon>Hyphomicrobiales</taxon>
        <taxon>Methylocystaceae</taxon>
        <taxon>Methylosinus</taxon>
    </lineage>
</organism>
<dbReference type="Gene3D" id="3.30.70.100">
    <property type="match status" value="1"/>
</dbReference>
<dbReference type="EMBL" id="CP023738">
    <property type="protein sequence ID" value="ATQ70641.1"/>
    <property type="molecule type" value="Genomic_DNA"/>
</dbReference>
<protein>
    <submittedName>
        <fullName evidence="2">NIPSNAP family containing protein</fullName>
    </submittedName>
</protein>
<sequence>MTTYEMRIYTLKSAEAATAYRKIWIKHIESLKAFGIVTHGVFAVASDPAKVVALVDYPEGVDPKAASDRYMASDLFKADMAGFDFAWLSSVETILLNPETFSPLR</sequence>
<dbReference type="SUPFAM" id="SSF54909">
    <property type="entry name" value="Dimeric alpha+beta barrel"/>
    <property type="match status" value="1"/>
</dbReference>
<dbReference type="InterPro" id="IPR012577">
    <property type="entry name" value="NIPSNAP"/>
</dbReference>
<feature type="domain" description="NIPSNAP" evidence="1">
    <location>
        <begin position="4"/>
        <end position="103"/>
    </location>
</feature>
<keyword evidence="2" id="KW-0614">Plasmid</keyword>
<dbReference type="AlphaFoldDB" id="A0A2D2D6J5"/>
<dbReference type="Pfam" id="PF07978">
    <property type="entry name" value="NIPSNAP"/>
    <property type="match status" value="1"/>
</dbReference>
<geneLocation type="plasmid" evidence="3">
    <name>pob3b1</name>
</geneLocation>
<gene>
    <name evidence="2" type="ORF">CQW49_21885</name>
</gene>
<evidence type="ECO:0000259" key="1">
    <source>
        <dbReference type="Pfam" id="PF07978"/>
    </source>
</evidence>
<evidence type="ECO:0000313" key="3">
    <source>
        <dbReference type="Proteomes" id="UP000230709"/>
    </source>
</evidence>